<gene>
    <name evidence="6" type="ORF">GCM10010994_44790</name>
</gene>
<reference evidence="6" key="2">
    <citation type="submission" date="2020-09" db="EMBL/GenBank/DDBJ databases">
        <authorList>
            <person name="Sun Q."/>
            <person name="Zhou Y."/>
        </authorList>
    </citation>
    <scope>NUCLEOTIDE SEQUENCE</scope>
    <source>
        <strain evidence="6">CGMCC 1.12919</strain>
    </source>
</reference>
<feature type="domain" description="Glycosyltransferase subfamily 4-like N-terminal" evidence="5">
    <location>
        <begin position="783"/>
        <end position="921"/>
    </location>
</feature>
<name>A0A916XLP6_9HYPH</name>
<dbReference type="InterPro" id="IPR029044">
    <property type="entry name" value="Nucleotide-diphossugar_trans"/>
</dbReference>
<dbReference type="EMBL" id="BMGG01000008">
    <property type="protein sequence ID" value="GGC81895.1"/>
    <property type="molecule type" value="Genomic_DNA"/>
</dbReference>
<evidence type="ECO:0000256" key="2">
    <source>
        <dbReference type="ARBA" id="ARBA00022676"/>
    </source>
</evidence>
<evidence type="ECO:0000256" key="1">
    <source>
        <dbReference type="ARBA" id="ARBA00006739"/>
    </source>
</evidence>
<comment type="similarity">
    <text evidence="1">Belongs to the glycosyltransferase 2 family.</text>
</comment>
<dbReference type="InterPro" id="IPR001173">
    <property type="entry name" value="Glyco_trans_2-like"/>
</dbReference>
<dbReference type="Gene3D" id="3.40.50.2000">
    <property type="entry name" value="Glycogen Phosphorylase B"/>
    <property type="match status" value="2"/>
</dbReference>
<evidence type="ECO:0000313" key="6">
    <source>
        <dbReference type="EMBL" id="GGC81895.1"/>
    </source>
</evidence>
<dbReference type="Proteomes" id="UP000637002">
    <property type="component" value="Unassembled WGS sequence"/>
</dbReference>
<dbReference type="PANTHER" id="PTHR43179:SF12">
    <property type="entry name" value="GALACTOFURANOSYLTRANSFERASE GLFT2"/>
    <property type="match status" value="1"/>
</dbReference>
<protein>
    <recommendedName>
        <fullName evidence="8">Glycosyltransferase</fullName>
    </recommendedName>
</protein>
<reference evidence="6" key="1">
    <citation type="journal article" date="2014" name="Int. J. Syst. Evol. Microbiol.">
        <title>Complete genome sequence of Corynebacterium casei LMG S-19264T (=DSM 44701T), isolated from a smear-ripened cheese.</title>
        <authorList>
            <consortium name="US DOE Joint Genome Institute (JGI-PGF)"/>
            <person name="Walter F."/>
            <person name="Albersmeier A."/>
            <person name="Kalinowski J."/>
            <person name="Ruckert C."/>
        </authorList>
    </citation>
    <scope>NUCLEOTIDE SEQUENCE</scope>
    <source>
        <strain evidence="6">CGMCC 1.12919</strain>
    </source>
</reference>
<organism evidence="6 7">
    <name type="scientific">Chelatococcus reniformis</name>
    <dbReference type="NCBI Taxonomy" id="1494448"/>
    <lineage>
        <taxon>Bacteria</taxon>
        <taxon>Pseudomonadati</taxon>
        <taxon>Pseudomonadota</taxon>
        <taxon>Alphaproteobacteria</taxon>
        <taxon>Hyphomicrobiales</taxon>
        <taxon>Chelatococcaceae</taxon>
        <taxon>Chelatococcus</taxon>
    </lineage>
</organism>
<dbReference type="Gene3D" id="3.90.550.10">
    <property type="entry name" value="Spore Coat Polysaccharide Biosynthesis Protein SpsA, Chain A"/>
    <property type="match status" value="1"/>
</dbReference>
<keyword evidence="7" id="KW-1185">Reference proteome</keyword>
<dbReference type="SUPFAM" id="SSF53756">
    <property type="entry name" value="UDP-Glycosyltransferase/glycogen phosphorylase"/>
    <property type="match status" value="1"/>
</dbReference>
<keyword evidence="2" id="KW-0328">Glycosyltransferase</keyword>
<evidence type="ECO:0000313" key="7">
    <source>
        <dbReference type="Proteomes" id="UP000637002"/>
    </source>
</evidence>
<evidence type="ECO:0000259" key="5">
    <source>
        <dbReference type="Pfam" id="PF13439"/>
    </source>
</evidence>
<accession>A0A916XLP6</accession>
<sequence>MSPAAPDGAGRPGEAFAQRTVVEAPDLFFLYLRGEADHQHIAPQVVSRRGREAEFHVVELNSSVATAPVQILWPIPELRAALRDLPDGATQQVLLRFPVWVSSGLASMVDWLAFAEGPDAANCTLWGRIPLRDAQVAQDGSLHTQLRCPGFNGAGELFLAVQFLPGGRDVAIGSPVLSWDISAPARPRQRNDNGLGLAHAAAPAPRPAGTAATLRVESNQRLSIAIRSARPAPELALTLNGIPLDEFAPWTEIVAGEEWLAELDIASFYGVALRANPELAFPLRFALVDAVTQTEIAAATHEGPAYRARGHIDTVAAGAIRGWAAAGQGWDEPIDVTVLVDGAPVHTLTAGEPRGDLERLGIAAGYGGFSLRFGVHPVWPVRPLSEVKIQWALNGQDIATAKQAMGAAPRTTQRSKVYAALAAIHAKRPTVSIVIPVYNAAEELRACLISLRQFTPREGVRWIVIDDSSPDADVAAVLSEYVSADGVEIHKNEANIGFTRTVNKGIALAGGDDVILLNSDTTVMPRWLENLRLAAYSDWNVATVTPLSDNAGPFSVPQPGAQDRLAGGAFDELGRLVSKASARLWPEVPTGHGFCLYIRRDCIEAIGPFDAEAFPIGYGEENDFCMRALRRGFKNIIDDRTFIHHVRSASFGEAKQPLYRSGREIIDERYPEYTELVRQCFTGVDIATIRSRVGSALLHAQWPTARVKRSILYVISKETGGTPQTNIDLMNGVSDDYDTYLLKSDNVTVTLERHSPQGRELLETLDLDLPLEITSHRSQEYDSVVAEWLVAYCIDMIHIRHFCWHSVGLFDAAAMLGVPVVMSFHDFYFVCPTIKLLDHDLTYCGGTCTAGEGRCRVDLWKPRSMPTLKHRWVHAWRAMFAGQLGKCAAFVTTSPYAKQVLLQAFPTLAERPFPVIPHGRDFQGFARTAPLPSRHEPLRIVVPGNIGPPKGSELLKAVKELDVGNVLDIHIVGNADKGLADANITLHGAYERERATEIFAALNPHIGAILSIWPETYCHTLTELWSAGIPVLGFDLGAVGERIAQHRGGWLMPISAPEEVYRFLLSLRSDPAELARGARAVHAWQEGEGSHYTVRDMAGAYKHLYREVGGW</sequence>
<proteinExistence type="inferred from homology"/>
<dbReference type="PANTHER" id="PTHR43179">
    <property type="entry name" value="RHAMNOSYLTRANSFERASE WBBL"/>
    <property type="match status" value="1"/>
</dbReference>
<dbReference type="AlphaFoldDB" id="A0A916XLP6"/>
<feature type="domain" description="Glycosyltransferase 2-like" evidence="4">
    <location>
        <begin position="432"/>
        <end position="605"/>
    </location>
</feature>
<evidence type="ECO:0000259" key="4">
    <source>
        <dbReference type="Pfam" id="PF00535"/>
    </source>
</evidence>
<evidence type="ECO:0000256" key="3">
    <source>
        <dbReference type="ARBA" id="ARBA00022679"/>
    </source>
</evidence>
<dbReference type="InterPro" id="IPR028098">
    <property type="entry name" value="Glyco_trans_4-like_N"/>
</dbReference>
<comment type="caution">
    <text evidence="6">The sequence shown here is derived from an EMBL/GenBank/DDBJ whole genome shotgun (WGS) entry which is preliminary data.</text>
</comment>
<dbReference type="GO" id="GO:0016757">
    <property type="term" value="F:glycosyltransferase activity"/>
    <property type="evidence" value="ECO:0007669"/>
    <property type="project" value="UniProtKB-KW"/>
</dbReference>
<keyword evidence="3" id="KW-0808">Transferase</keyword>
<dbReference type="Pfam" id="PF13439">
    <property type="entry name" value="Glyco_transf_4"/>
    <property type="match status" value="1"/>
</dbReference>
<evidence type="ECO:0008006" key="8">
    <source>
        <dbReference type="Google" id="ProtNLM"/>
    </source>
</evidence>
<dbReference type="SUPFAM" id="SSF53448">
    <property type="entry name" value="Nucleotide-diphospho-sugar transferases"/>
    <property type="match status" value="1"/>
</dbReference>
<dbReference type="Pfam" id="PF00535">
    <property type="entry name" value="Glycos_transf_2"/>
    <property type="match status" value="1"/>
</dbReference>